<evidence type="ECO:0000256" key="7">
    <source>
        <dbReference type="ARBA" id="ARBA00023146"/>
    </source>
</evidence>
<comment type="caution">
    <text evidence="14">The sequence shown here is derived from an EMBL/GenBank/DDBJ whole genome shotgun (WGS) entry which is preliminary data.</text>
</comment>
<dbReference type="InterPro" id="IPR002300">
    <property type="entry name" value="aa-tRNA-synth_Ia"/>
</dbReference>
<dbReference type="InterPro" id="IPR054509">
    <property type="entry name" value="LARS1_ULD"/>
</dbReference>
<dbReference type="InterPro" id="IPR001412">
    <property type="entry name" value="aa-tRNA-synth_I_CS"/>
</dbReference>
<gene>
    <name evidence="14" type="ORF">GCK72_008918</name>
</gene>
<dbReference type="InterPro" id="IPR004493">
    <property type="entry name" value="Leu-tRNA-synth_Ia_arc/euk"/>
</dbReference>
<dbReference type="Gene3D" id="3.90.740.10">
    <property type="entry name" value="Valyl/Leucyl/Isoleucyl-tRNA synthetase, editing domain"/>
    <property type="match status" value="2"/>
</dbReference>
<dbReference type="Pfam" id="PF00133">
    <property type="entry name" value="tRNA-synt_1"/>
    <property type="match status" value="1"/>
</dbReference>
<dbReference type="KEGG" id="crq:GCK72_008918"/>
<dbReference type="CTD" id="9808120"/>
<evidence type="ECO:0000256" key="2">
    <source>
        <dbReference type="ARBA" id="ARBA00013164"/>
    </source>
</evidence>
<dbReference type="GO" id="GO:0005524">
    <property type="term" value="F:ATP binding"/>
    <property type="evidence" value="ECO:0007669"/>
    <property type="project" value="UniProtKB-KW"/>
</dbReference>
<keyword evidence="6 9" id="KW-0648">Protein biosynthesis</keyword>
<dbReference type="GO" id="GO:0004823">
    <property type="term" value="F:leucine-tRNA ligase activity"/>
    <property type="evidence" value="ECO:0007669"/>
    <property type="project" value="UniProtKB-EC"/>
</dbReference>
<evidence type="ECO:0000313" key="15">
    <source>
        <dbReference type="Proteomes" id="UP000483820"/>
    </source>
</evidence>
<comment type="similarity">
    <text evidence="1 9">Belongs to the class-I aminoacyl-tRNA synthetase family.</text>
</comment>
<dbReference type="GeneID" id="9808120"/>
<feature type="domain" description="Leucine--tRNA ligase ubiquitin-like" evidence="12">
    <location>
        <begin position="581"/>
        <end position="626"/>
    </location>
</feature>
<dbReference type="InterPro" id="IPR009080">
    <property type="entry name" value="tRNAsynth_Ia_anticodon-bd"/>
</dbReference>
<dbReference type="PROSITE" id="PS00178">
    <property type="entry name" value="AA_TRNA_LIGASE_I"/>
    <property type="match status" value="1"/>
</dbReference>
<dbReference type="EMBL" id="WUAV01000003">
    <property type="protein sequence ID" value="KAF1760669.1"/>
    <property type="molecule type" value="Genomic_DNA"/>
</dbReference>
<evidence type="ECO:0000259" key="13">
    <source>
        <dbReference type="Pfam" id="PF24810"/>
    </source>
</evidence>
<dbReference type="Pfam" id="PF08264">
    <property type="entry name" value="Anticodon_1"/>
    <property type="match status" value="1"/>
</dbReference>
<name>A0A6A5H0Y8_CAERE</name>
<dbReference type="RefSeq" id="XP_053586697.1">
    <property type="nucleotide sequence ID" value="XM_053727120.1"/>
</dbReference>
<reference evidence="14 15" key="1">
    <citation type="submission" date="2019-12" db="EMBL/GenBank/DDBJ databases">
        <title>Chromosome-level assembly of the Caenorhabditis remanei genome.</title>
        <authorList>
            <person name="Teterina A.A."/>
            <person name="Willis J.H."/>
            <person name="Phillips P.C."/>
        </authorList>
    </citation>
    <scope>NUCLEOTIDE SEQUENCE [LARGE SCALE GENOMIC DNA]</scope>
    <source>
        <strain evidence="14 15">PX506</strain>
        <tissue evidence="14">Whole organism</tissue>
    </source>
</reference>
<dbReference type="Gene3D" id="3.40.50.620">
    <property type="entry name" value="HUPs"/>
    <property type="match status" value="1"/>
</dbReference>
<feature type="domain" description="Methionyl/Valyl/Leucyl/Isoleucyl-tRNA synthetase anticodon-binding" evidence="11">
    <location>
        <begin position="328"/>
        <end position="377"/>
    </location>
</feature>
<evidence type="ECO:0000256" key="6">
    <source>
        <dbReference type="ARBA" id="ARBA00022917"/>
    </source>
</evidence>
<dbReference type="InterPro" id="IPR013155">
    <property type="entry name" value="M/V/L/I-tRNA-synth_anticd-bd"/>
</dbReference>
<evidence type="ECO:0000259" key="11">
    <source>
        <dbReference type="Pfam" id="PF08264"/>
    </source>
</evidence>
<dbReference type="PANTHER" id="PTHR45794">
    <property type="entry name" value="LEUCYL-TRNA SYNTHETASE"/>
    <property type="match status" value="1"/>
</dbReference>
<evidence type="ECO:0000256" key="1">
    <source>
        <dbReference type="ARBA" id="ARBA00005594"/>
    </source>
</evidence>
<evidence type="ECO:0000256" key="9">
    <source>
        <dbReference type="RuleBase" id="RU363035"/>
    </source>
</evidence>
<dbReference type="SUPFAM" id="SSF52374">
    <property type="entry name" value="Nucleotidylyl transferase"/>
    <property type="match status" value="2"/>
</dbReference>
<protein>
    <recommendedName>
        <fullName evidence="2">leucine--tRNA ligase</fullName>
        <ecNumber evidence="2">6.1.1.4</ecNumber>
    </recommendedName>
    <alternativeName>
        <fullName evidence="8">Leucyl-tRNA synthetase</fullName>
    </alternativeName>
</protein>
<dbReference type="EC" id="6.1.1.4" evidence="2"/>
<dbReference type="InterPro" id="IPR055416">
    <property type="entry name" value="RBD_LARS1"/>
</dbReference>
<dbReference type="SUPFAM" id="SSF47323">
    <property type="entry name" value="Anticodon-binding domain of a subclass of class I aminoacyl-tRNA synthetases"/>
    <property type="match status" value="1"/>
</dbReference>
<accession>A0A6A5H0Y8</accession>
<evidence type="ECO:0000259" key="10">
    <source>
        <dbReference type="Pfam" id="PF00133"/>
    </source>
</evidence>
<dbReference type="Pfam" id="PF24810">
    <property type="entry name" value="RBD_LARS1"/>
    <property type="match status" value="1"/>
</dbReference>
<keyword evidence="5 9" id="KW-0067">ATP-binding</keyword>
<dbReference type="SUPFAM" id="SSF50677">
    <property type="entry name" value="ValRS/IleRS/LeuRS editing domain"/>
    <property type="match status" value="1"/>
</dbReference>
<evidence type="ECO:0000256" key="5">
    <source>
        <dbReference type="ARBA" id="ARBA00022840"/>
    </source>
</evidence>
<dbReference type="Gene3D" id="1.10.730.10">
    <property type="entry name" value="Isoleucyl-tRNA Synthetase, Domain 1"/>
    <property type="match status" value="1"/>
</dbReference>
<feature type="domain" description="Aminoacyl-tRNA synthetase class Ia" evidence="10">
    <location>
        <begin position="745"/>
        <end position="840"/>
    </location>
</feature>
<dbReference type="InterPro" id="IPR014729">
    <property type="entry name" value="Rossmann-like_a/b/a_fold"/>
</dbReference>
<keyword evidence="3 9" id="KW-0436">Ligase</keyword>
<evidence type="ECO:0000259" key="12">
    <source>
        <dbReference type="Pfam" id="PF22947"/>
    </source>
</evidence>
<evidence type="ECO:0000313" key="14">
    <source>
        <dbReference type="EMBL" id="KAF1760669.1"/>
    </source>
</evidence>
<keyword evidence="7 9" id="KW-0030">Aminoacyl-tRNA synthetase</keyword>
<dbReference type="Proteomes" id="UP000483820">
    <property type="component" value="Chromosome III"/>
</dbReference>
<dbReference type="Pfam" id="PF22947">
    <property type="entry name" value="ULD_3"/>
    <property type="match status" value="1"/>
</dbReference>
<evidence type="ECO:0000256" key="4">
    <source>
        <dbReference type="ARBA" id="ARBA00022741"/>
    </source>
</evidence>
<evidence type="ECO:0000256" key="3">
    <source>
        <dbReference type="ARBA" id="ARBA00022598"/>
    </source>
</evidence>
<dbReference type="PANTHER" id="PTHR45794:SF1">
    <property type="entry name" value="LEUCINE--TRNA LIGASE, CYTOPLASMIC"/>
    <property type="match status" value="1"/>
</dbReference>
<proteinExistence type="inferred from homology"/>
<evidence type="ECO:0000256" key="8">
    <source>
        <dbReference type="ARBA" id="ARBA00030520"/>
    </source>
</evidence>
<dbReference type="GO" id="GO:0002161">
    <property type="term" value="F:aminoacyl-tRNA deacylase activity"/>
    <property type="evidence" value="ECO:0007669"/>
    <property type="project" value="InterPro"/>
</dbReference>
<feature type="domain" description="Leucine--tRNA ligase RagD-binding" evidence="13">
    <location>
        <begin position="469"/>
        <end position="524"/>
    </location>
</feature>
<sequence length="917" mass="103141">MIITKSFKRPHSFIIISSQFQPNPLPGRLASTPFFDSFVRWQISLLHAAKKIDFRKRYTIYSPKDGQPCMDHDRASGEGALAHIKEDIYLVAATLRPETMYGQTNCYLHPDIQYSVFYATENESQVFVATARSARIMSYQGLTKENGKVRYVAGLEKIAGAKLLGAPLSAPLAKYERVYALPMLTIKDDKGTGVVTSVPSDSPDDFAALSDLKKKKPLREKYELTDQMVLPLLAKAAAKKVLEPMRTFNDETRRSLETTVDWLHEYACSRSYGLGTKLPWDTQYLIESLSDSTIAYYAVAHLLQQGVFDGSAVGRERLCAGIDEPMSESLVFRFIESQMVILSPICPHIAEYIWQLLKKDGLIIDAPWPVTDAVDEKLALGSRFISDSMAEFRARLKTYMAPKKKGAKENTTPPTEAVIFTKAKITTEVQVTSEVKKTSSDVVVKREDDEESDNEDILALPTTTVINRKKVLAKANNGALPDNKVISQMIGKEDSLKKFAKKAMPFVQMIKERYEQKGASALASSSPIDQTAILNENIDFIMNALDLDRVSIRHTDEEGVDPNFVETTVPLVPMMSFLPQRPNVNLIFRNVQICNAMFDVVVPICDGDTVSMIIRKLRRISKAIKLAALSDLKKKKPLREKYGLTDEMVLPFDPTPIIKIEGLGDLAAVEMCSRLKIESQNEKDKLEEAKKEVYLKGFYDGVMLVGKYAGKKTADVKKVIQDDLIAEGLATKYVEPEKKVISRSGDDNKPKYLVTFPFPYMNGRMHLGHTFSASKCEFAAGFQRLQGKQVLFPFGFHCTGMPIKACADKLKREMEDFGYPPNFPEDVEEVVKEEVSAVDEIIKDKSKGKKSKLVAKTGNAKYQWQIMKSLGLEDEEIKKFSDPTYWLYYFPPHCINDLKKMGLKVNFDQDFQYGACL</sequence>
<organism evidence="14 15">
    <name type="scientific">Caenorhabditis remanei</name>
    <name type="common">Caenorhabditis vulgaris</name>
    <dbReference type="NCBI Taxonomy" id="31234"/>
    <lineage>
        <taxon>Eukaryota</taxon>
        <taxon>Metazoa</taxon>
        <taxon>Ecdysozoa</taxon>
        <taxon>Nematoda</taxon>
        <taxon>Chromadorea</taxon>
        <taxon>Rhabditida</taxon>
        <taxon>Rhabditina</taxon>
        <taxon>Rhabditomorpha</taxon>
        <taxon>Rhabditoidea</taxon>
        <taxon>Rhabditidae</taxon>
        <taxon>Peloderinae</taxon>
        <taxon>Caenorhabditis</taxon>
    </lineage>
</organism>
<dbReference type="AlphaFoldDB" id="A0A6A5H0Y8"/>
<dbReference type="InterPro" id="IPR009008">
    <property type="entry name" value="Val/Leu/Ile-tRNA-synth_edit"/>
</dbReference>
<keyword evidence="4 9" id="KW-0547">Nucleotide-binding</keyword>
<dbReference type="GO" id="GO:0006429">
    <property type="term" value="P:leucyl-tRNA aminoacylation"/>
    <property type="evidence" value="ECO:0007669"/>
    <property type="project" value="InterPro"/>
</dbReference>